<keyword evidence="3" id="KW-1185">Reference proteome</keyword>
<evidence type="ECO:0000256" key="1">
    <source>
        <dbReference type="SAM" id="MobiDB-lite"/>
    </source>
</evidence>
<dbReference type="Proteomes" id="UP001162483">
    <property type="component" value="Unassembled WGS sequence"/>
</dbReference>
<sequence length="55" mass="5997">MTITVPPCDSLNPERHNMQKILESHQEDDGAADRRGSYKVSGCHCLFLHGGSGSI</sequence>
<proteinExistence type="predicted"/>
<reference evidence="2" key="1">
    <citation type="submission" date="2023-05" db="EMBL/GenBank/DDBJ databases">
        <authorList>
            <person name="Stuckert A."/>
        </authorList>
    </citation>
    <scope>NUCLEOTIDE SEQUENCE</scope>
</reference>
<feature type="compositionally biased region" description="Basic and acidic residues" evidence="1">
    <location>
        <begin position="12"/>
        <end position="34"/>
    </location>
</feature>
<protein>
    <submittedName>
        <fullName evidence="2">Uncharacterized protein</fullName>
    </submittedName>
</protein>
<dbReference type="EMBL" id="CATNWA010007704">
    <property type="protein sequence ID" value="CAI9554558.1"/>
    <property type="molecule type" value="Genomic_DNA"/>
</dbReference>
<accession>A0ABN9C3F7</accession>
<comment type="caution">
    <text evidence="2">The sequence shown here is derived from an EMBL/GenBank/DDBJ whole genome shotgun (WGS) entry which is preliminary data.</text>
</comment>
<feature type="region of interest" description="Disordered" evidence="1">
    <location>
        <begin position="1"/>
        <end position="34"/>
    </location>
</feature>
<evidence type="ECO:0000313" key="3">
    <source>
        <dbReference type="Proteomes" id="UP001162483"/>
    </source>
</evidence>
<evidence type="ECO:0000313" key="2">
    <source>
        <dbReference type="EMBL" id="CAI9554558.1"/>
    </source>
</evidence>
<organism evidence="2 3">
    <name type="scientific">Staurois parvus</name>
    <dbReference type="NCBI Taxonomy" id="386267"/>
    <lineage>
        <taxon>Eukaryota</taxon>
        <taxon>Metazoa</taxon>
        <taxon>Chordata</taxon>
        <taxon>Craniata</taxon>
        <taxon>Vertebrata</taxon>
        <taxon>Euteleostomi</taxon>
        <taxon>Amphibia</taxon>
        <taxon>Batrachia</taxon>
        <taxon>Anura</taxon>
        <taxon>Neobatrachia</taxon>
        <taxon>Ranoidea</taxon>
        <taxon>Ranidae</taxon>
        <taxon>Staurois</taxon>
    </lineage>
</organism>
<name>A0ABN9C3F7_9NEOB</name>
<gene>
    <name evidence="2" type="ORF">SPARVUS_LOCUS4245103</name>
</gene>